<organism evidence="3 5">
    <name type="scientific">Bacillus infantis</name>
    <dbReference type="NCBI Taxonomy" id="324767"/>
    <lineage>
        <taxon>Bacteria</taxon>
        <taxon>Bacillati</taxon>
        <taxon>Bacillota</taxon>
        <taxon>Bacilli</taxon>
        <taxon>Bacillales</taxon>
        <taxon>Bacillaceae</taxon>
        <taxon>Bacillus</taxon>
    </lineage>
</organism>
<feature type="domain" description="Spore coat protein X/V" evidence="1">
    <location>
        <begin position="111"/>
        <end position="168"/>
    </location>
</feature>
<sequence>MLSGNYRPKVEDVYCESNAAGSSCHHSGWNALDPSSSHPMSIFDSSDRDVKDVVQGTNMGQYSKESIVLKNCLNVEVNSSETQVAASLQAALVVAIVIVINISIADGGQAERITEDLLQFTQINQSNRQSVYIENAKDCTVNLEDTQVALTLNLLIQVLLALVIELEIL</sequence>
<dbReference type="EMBL" id="VTES01000001">
    <property type="protein sequence ID" value="TYS65926.1"/>
    <property type="molecule type" value="Genomic_DNA"/>
</dbReference>
<feature type="domain" description="Spore coat protein X/V" evidence="1">
    <location>
        <begin position="49"/>
        <end position="104"/>
    </location>
</feature>
<comment type="caution">
    <text evidence="3">The sequence shown here is derived from an EMBL/GenBank/DDBJ whole genome shotgun (WGS) entry which is preliminary data.</text>
</comment>
<evidence type="ECO:0000313" key="2">
    <source>
        <dbReference type="EMBL" id="TYS50153.1"/>
    </source>
</evidence>
<dbReference type="GeneID" id="97351327"/>
<dbReference type="RefSeq" id="WP_022544363.1">
    <property type="nucleotide sequence ID" value="NZ_CP160000.1"/>
</dbReference>
<evidence type="ECO:0000259" key="1">
    <source>
        <dbReference type="Pfam" id="PF07552"/>
    </source>
</evidence>
<dbReference type="Proteomes" id="UP000322139">
    <property type="component" value="Unassembled WGS sequence"/>
</dbReference>
<dbReference type="AlphaFoldDB" id="A0A5D4SVP2"/>
<dbReference type="GO" id="GO:0030435">
    <property type="term" value="P:sporulation resulting in formation of a cellular spore"/>
    <property type="evidence" value="ECO:0007669"/>
    <property type="project" value="InterPro"/>
</dbReference>
<protein>
    <recommendedName>
        <fullName evidence="1">Spore coat protein X/V domain-containing protein</fullName>
    </recommendedName>
</protein>
<dbReference type="Proteomes" id="UP000323732">
    <property type="component" value="Unassembled WGS sequence"/>
</dbReference>
<evidence type="ECO:0000313" key="4">
    <source>
        <dbReference type="Proteomes" id="UP000322139"/>
    </source>
</evidence>
<evidence type="ECO:0000313" key="5">
    <source>
        <dbReference type="Proteomes" id="UP000323732"/>
    </source>
</evidence>
<evidence type="ECO:0000313" key="3">
    <source>
        <dbReference type="EMBL" id="TYS65926.1"/>
    </source>
</evidence>
<name>A0A5D4SVP2_9BACI</name>
<gene>
    <name evidence="3" type="ORF">FZD47_00075</name>
    <name evidence="2" type="ORF">FZD51_06260</name>
</gene>
<dbReference type="Pfam" id="PF07552">
    <property type="entry name" value="Coat_X"/>
    <property type="match status" value="2"/>
</dbReference>
<accession>A0A5D4SVP2</accession>
<dbReference type="EMBL" id="VTER01000003">
    <property type="protein sequence ID" value="TYS50153.1"/>
    <property type="molecule type" value="Genomic_DNA"/>
</dbReference>
<reference evidence="4 5" key="1">
    <citation type="submission" date="2019-08" db="EMBL/GenBank/DDBJ databases">
        <title>Bacillus genomes from the desert of Cuatro Cienegas, Coahuila.</title>
        <authorList>
            <person name="Olmedo-Alvarez G."/>
        </authorList>
    </citation>
    <scope>NUCLEOTIDE SEQUENCE [LARGE SCALE GENOMIC DNA]</scope>
    <source>
        <strain evidence="3 5">CH37_1T</strain>
        <strain evidence="2 4">CH446_14T</strain>
    </source>
</reference>
<dbReference type="InterPro" id="IPR011428">
    <property type="entry name" value="Spore_coat_X/V"/>
</dbReference>
<proteinExistence type="predicted"/>
<dbReference type="GO" id="GO:0031160">
    <property type="term" value="C:spore wall"/>
    <property type="evidence" value="ECO:0007669"/>
    <property type="project" value="InterPro"/>
</dbReference>